<organism evidence="2 3">
    <name type="scientific">Nocardia transvalensis</name>
    <dbReference type="NCBI Taxonomy" id="37333"/>
    <lineage>
        <taxon>Bacteria</taxon>
        <taxon>Bacillati</taxon>
        <taxon>Actinomycetota</taxon>
        <taxon>Actinomycetes</taxon>
        <taxon>Mycobacteriales</taxon>
        <taxon>Nocardiaceae</taxon>
        <taxon>Nocardia</taxon>
    </lineage>
</organism>
<evidence type="ECO:0000313" key="2">
    <source>
        <dbReference type="EMBL" id="MBB5916891.1"/>
    </source>
</evidence>
<keyword evidence="1" id="KW-0472">Membrane</keyword>
<comment type="caution">
    <text evidence="2">The sequence shown here is derived from an EMBL/GenBank/DDBJ whole genome shotgun (WGS) entry which is preliminary data.</text>
</comment>
<sequence>MMFRRWRVPLTIVVIVVAFAAVLAWVLLIKHVRPETVPPWISATGSFATCIGVAVAVFTFRSQRRSQLEDQACQVRLLRTWFMPGPRHEGRLTWWMMVENRSDESVYDVHVMAVRAVVEDDGSPVWLRPIKFTPLGTQTLVTGDRPVAPQVKAGATEEFQWAMDADQTRHSNRSVVRYQMTVMDAKGRMWLVSDDYEPEKVKRPVRPPHRQLRT</sequence>
<gene>
    <name evidence="2" type="ORF">BJY24_005803</name>
</gene>
<reference evidence="2 3" key="1">
    <citation type="submission" date="2020-08" db="EMBL/GenBank/DDBJ databases">
        <title>Sequencing the genomes of 1000 actinobacteria strains.</title>
        <authorList>
            <person name="Klenk H.-P."/>
        </authorList>
    </citation>
    <scope>NUCLEOTIDE SEQUENCE [LARGE SCALE GENOMIC DNA]</scope>
    <source>
        <strain evidence="2 3">DSM 43582</strain>
    </source>
</reference>
<protein>
    <submittedName>
        <fullName evidence="2">Uncharacterized protein</fullName>
    </submittedName>
</protein>
<keyword evidence="3" id="KW-1185">Reference proteome</keyword>
<proteinExistence type="predicted"/>
<dbReference type="AlphaFoldDB" id="A0A7W9UKV4"/>
<accession>A0A7W9UKV4</accession>
<keyword evidence="1" id="KW-1133">Transmembrane helix</keyword>
<dbReference type="EMBL" id="JACHIT010000002">
    <property type="protein sequence ID" value="MBB5916891.1"/>
    <property type="molecule type" value="Genomic_DNA"/>
</dbReference>
<keyword evidence="1" id="KW-0812">Transmembrane</keyword>
<dbReference type="Proteomes" id="UP000540412">
    <property type="component" value="Unassembled WGS sequence"/>
</dbReference>
<feature type="transmembrane region" description="Helical" evidence="1">
    <location>
        <begin position="40"/>
        <end position="60"/>
    </location>
</feature>
<evidence type="ECO:0000313" key="3">
    <source>
        <dbReference type="Proteomes" id="UP000540412"/>
    </source>
</evidence>
<evidence type="ECO:0000256" key="1">
    <source>
        <dbReference type="SAM" id="Phobius"/>
    </source>
</evidence>
<name>A0A7W9UKV4_9NOCA</name>